<dbReference type="PANTHER" id="PTHR46540">
    <property type="entry name" value="TETRATRICOPEPTIDE REPEAT PROTEIN 12"/>
    <property type="match status" value="1"/>
</dbReference>
<dbReference type="GO" id="GO:0005813">
    <property type="term" value="C:centrosome"/>
    <property type="evidence" value="ECO:0007669"/>
    <property type="project" value="TreeGrafter"/>
</dbReference>
<accession>A0A672HDV8</accession>
<dbReference type="PROSITE" id="PS50005">
    <property type="entry name" value="TPR"/>
    <property type="match status" value="1"/>
</dbReference>
<dbReference type="InterPro" id="IPR011990">
    <property type="entry name" value="TPR-like_helical_dom_sf"/>
</dbReference>
<proteinExistence type="predicted"/>
<sequence length="248" mass="28860">MKIMEQDAEDRRARRSVKTTEATALKDKGNEAFAREDYEAAVKYYSDGLDHLKDMQPLYTNRAQVNILSVFLNFYAFLQQVSFSWEMKSCNERCVKAYLHMGKAFLGLKKYNEARNCFEKIQEIEPKTEKMVKEYLTQVDLEEERESQERNAKQEVDKGSRKATIVPQLLEELSKPGQSTLYYCAGLEILSEVFTDCEFSLNSSFTQLCLFFNLLVLRVSLMNCFFKKFAFHWCKILQILFQLGGPDG</sequence>
<dbReference type="OMA" id="TDCECSN"/>
<dbReference type="Proteomes" id="UP000472267">
    <property type="component" value="Chromosome 14"/>
</dbReference>
<evidence type="ECO:0000313" key="4">
    <source>
        <dbReference type="Proteomes" id="UP000472267"/>
    </source>
</evidence>
<organism evidence="3 4">
    <name type="scientific">Salarias fasciatus</name>
    <name type="common">Jewelled blenny</name>
    <name type="synonym">Blennius fasciatus</name>
    <dbReference type="NCBI Taxonomy" id="181472"/>
    <lineage>
        <taxon>Eukaryota</taxon>
        <taxon>Metazoa</taxon>
        <taxon>Chordata</taxon>
        <taxon>Craniata</taxon>
        <taxon>Vertebrata</taxon>
        <taxon>Euteleostomi</taxon>
        <taxon>Actinopterygii</taxon>
        <taxon>Neopterygii</taxon>
        <taxon>Teleostei</taxon>
        <taxon>Neoteleostei</taxon>
        <taxon>Acanthomorphata</taxon>
        <taxon>Ovalentaria</taxon>
        <taxon>Blenniimorphae</taxon>
        <taxon>Blenniiformes</taxon>
        <taxon>Blennioidei</taxon>
        <taxon>Blenniidae</taxon>
        <taxon>Salariinae</taxon>
        <taxon>Salarias</taxon>
    </lineage>
</organism>
<dbReference type="InParanoid" id="A0A672HDV8"/>
<dbReference type="GO" id="GO:0007288">
    <property type="term" value="P:sperm axoneme assembly"/>
    <property type="evidence" value="ECO:0007669"/>
    <property type="project" value="TreeGrafter"/>
</dbReference>
<dbReference type="AlphaFoldDB" id="A0A672HDV8"/>
<feature type="repeat" description="TPR" evidence="1">
    <location>
        <begin position="95"/>
        <end position="128"/>
    </location>
</feature>
<evidence type="ECO:0000256" key="1">
    <source>
        <dbReference type="PROSITE-ProRule" id="PRU00339"/>
    </source>
</evidence>
<evidence type="ECO:0000256" key="2">
    <source>
        <dbReference type="SAM" id="MobiDB-lite"/>
    </source>
</evidence>
<dbReference type="Ensembl" id="ENSSFAT00005028299.1">
    <property type="protein sequence ID" value="ENSSFAP00005027257.1"/>
    <property type="gene ID" value="ENSSFAG00005013920.1"/>
</dbReference>
<reference evidence="3" key="2">
    <citation type="submission" date="2025-08" db="UniProtKB">
        <authorList>
            <consortium name="Ensembl"/>
        </authorList>
    </citation>
    <scope>IDENTIFICATION</scope>
</reference>
<dbReference type="Gene3D" id="1.25.40.10">
    <property type="entry name" value="Tetratricopeptide repeat domain"/>
    <property type="match status" value="1"/>
</dbReference>
<dbReference type="GO" id="GO:0070286">
    <property type="term" value="P:axonemal dynein complex assembly"/>
    <property type="evidence" value="ECO:0007669"/>
    <property type="project" value="TreeGrafter"/>
</dbReference>
<reference evidence="3" key="1">
    <citation type="submission" date="2019-06" db="EMBL/GenBank/DDBJ databases">
        <authorList>
            <consortium name="Wellcome Sanger Institute Data Sharing"/>
        </authorList>
    </citation>
    <scope>NUCLEOTIDE SEQUENCE [LARGE SCALE GENOMIC DNA]</scope>
</reference>
<reference evidence="3" key="3">
    <citation type="submission" date="2025-09" db="UniProtKB">
        <authorList>
            <consortium name="Ensembl"/>
        </authorList>
    </citation>
    <scope>IDENTIFICATION</scope>
</reference>
<dbReference type="InterPro" id="IPR043195">
    <property type="entry name" value="TTC12"/>
</dbReference>
<keyword evidence="1" id="KW-0802">TPR repeat</keyword>
<name>A0A672HDV8_SALFA</name>
<keyword evidence="4" id="KW-1185">Reference proteome</keyword>
<dbReference type="SMART" id="SM00028">
    <property type="entry name" value="TPR"/>
    <property type="match status" value="2"/>
</dbReference>
<dbReference type="Pfam" id="PF13181">
    <property type="entry name" value="TPR_8"/>
    <property type="match status" value="1"/>
</dbReference>
<evidence type="ECO:0000313" key="3">
    <source>
        <dbReference type="Ensembl" id="ENSSFAP00005027257.1"/>
    </source>
</evidence>
<dbReference type="PANTHER" id="PTHR46540:SF1">
    <property type="entry name" value="TETRATRICOPEPTIDE REPEAT PROTEIN 12"/>
    <property type="match status" value="1"/>
</dbReference>
<feature type="region of interest" description="Disordered" evidence="2">
    <location>
        <begin position="1"/>
        <end position="21"/>
    </location>
</feature>
<dbReference type="GO" id="GO:0005737">
    <property type="term" value="C:cytoplasm"/>
    <property type="evidence" value="ECO:0007669"/>
    <property type="project" value="TreeGrafter"/>
</dbReference>
<dbReference type="SUPFAM" id="SSF48452">
    <property type="entry name" value="TPR-like"/>
    <property type="match status" value="1"/>
</dbReference>
<protein>
    <submittedName>
        <fullName evidence="3">Uncharacterized protein</fullName>
    </submittedName>
</protein>
<dbReference type="InterPro" id="IPR019734">
    <property type="entry name" value="TPR_rpt"/>
</dbReference>